<evidence type="ECO:0000256" key="1">
    <source>
        <dbReference type="SAM" id="Phobius"/>
    </source>
</evidence>
<protein>
    <submittedName>
        <fullName evidence="2">Uncharacterized protein</fullName>
    </submittedName>
</protein>
<feature type="transmembrane region" description="Helical" evidence="1">
    <location>
        <begin position="26"/>
        <end position="46"/>
    </location>
</feature>
<dbReference type="AlphaFoldDB" id="A0A367W8S2"/>
<gene>
    <name evidence="2" type="ORF">TH19_07375</name>
</gene>
<keyword evidence="1" id="KW-0812">Transmembrane</keyword>
<evidence type="ECO:0000313" key="3">
    <source>
        <dbReference type="Proteomes" id="UP000253226"/>
    </source>
</evidence>
<comment type="caution">
    <text evidence="2">The sequence shown here is derived from an EMBL/GenBank/DDBJ whole genome shotgun (WGS) entry which is preliminary data.</text>
</comment>
<reference evidence="2 3" key="1">
    <citation type="submission" date="2014-07" db="EMBL/GenBank/DDBJ databases">
        <title>Draft genome sequence of Thalassospira profundimaris 35.</title>
        <authorList>
            <person name="Lai Q."/>
            <person name="Shao Z."/>
        </authorList>
    </citation>
    <scope>NUCLEOTIDE SEQUENCE [LARGE SCALE GENOMIC DNA]</scope>
    <source>
        <strain evidence="2 3">35</strain>
    </source>
</reference>
<keyword evidence="1" id="KW-0472">Membrane</keyword>
<organism evidence="2 3">
    <name type="scientific">Thalassospira profundimaris</name>
    <dbReference type="NCBI Taxonomy" id="502049"/>
    <lineage>
        <taxon>Bacteria</taxon>
        <taxon>Pseudomonadati</taxon>
        <taxon>Pseudomonadota</taxon>
        <taxon>Alphaproteobacteria</taxon>
        <taxon>Rhodospirillales</taxon>
        <taxon>Thalassospiraceae</taxon>
        <taxon>Thalassospira</taxon>
    </lineage>
</organism>
<keyword evidence="1" id="KW-1133">Transmembrane helix</keyword>
<evidence type="ECO:0000313" key="2">
    <source>
        <dbReference type="EMBL" id="RCK37846.1"/>
    </source>
</evidence>
<accession>A0A367W8S2</accession>
<proteinExistence type="predicted"/>
<sequence>MPVCGFFFACNQAEAPMTDPSQPVDVIWWITAVEIPVVASLFWLHWRMRSELLSRIEDQRIRHDQEAGDLRSDLADFKLDVARNYVSIPYLKDIEKRLTGHLLRIEAKLDSPHKKELAHD</sequence>
<dbReference type="Proteomes" id="UP000253226">
    <property type="component" value="Unassembled WGS sequence"/>
</dbReference>
<name>A0A367W8S2_9PROT</name>
<dbReference type="EMBL" id="JPWF01000004">
    <property type="protein sequence ID" value="RCK37846.1"/>
    <property type="molecule type" value="Genomic_DNA"/>
</dbReference>